<gene>
    <name evidence="2" type="ORF">QYT958_LOCUS31726</name>
</gene>
<feature type="non-terminal residue" evidence="2">
    <location>
        <position position="1"/>
    </location>
</feature>
<dbReference type="EMBL" id="CAJOBR010020159">
    <property type="protein sequence ID" value="CAF4926714.1"/>
    <property type="molecule type" value="Genomic_DNA"/>
</dbReference>
<feature type="region of interest" description="Disordered" evidence="1">
    <location>
        <begin position="1"/>
        <end position="28"/>
    </location>
</feature>
<evidence type="ECO:0000313" key="2">
    <source>
        <dbReference type="EMBL" id="CAF4926714.1"/>
    </source>
</evidence>
<organism evidence="2 3">
    <name type="scientific">Rotaria socialis</name>
    <dbReference type="NCBI Taxonomy" id="392032"/>
    <lineage>
        <taxon>Eukaryota</taxon>
        <taxon>Metazoa</taxon>
        <taxon>Spiralia</taxon>
        <taxon>Gnathifera</taxon>
        <taxon>Rotifera</taxon>
        <taxon>Eurotatoria</taxon>
        <taxon>Bdelloidea</taxon>
        <taxon>Philodinida</taxon>
        <taxon>Philodinidae</taxon>
        <taxon>Rotaria</taxon>
    </lineage>
</organism>
<name>A0A821WKY3_9BILA</name>
<feature type="compositionally biased region" description="Basic and acidic residues" evidence="1">
    <location>
        <begin position="19"/>
        <end position="28"/>
    </location>
</feature>
<reference evidence="2" key="1">
    <citation type="submission" date="2021-02" db="EMBL/GenBank/DDBJ databases">
        <authorList>
            <person name="Nowell W R."/>
        </authorList>
    </citation>
    <scope>NUCLEOTIDE SEQUENCE</scope>
</reference>
<comment type="caution">
    <text evidence="2">The sequence shown here is derived from an EMBL/GenBank/DDBJ whole genome shotgun (WGS) entry which is preliminary data.</text>
</comment>
<sequence>RKPPTTTAHGTGIPPATSESRKSTHDIV</sequence>
<proteinExistence type="predicted"/>
<protein>
    <submittedName>
        <fullName evidence="2">Uncharacterized protein</fullName>
    </submittedName>
</protein>
<evidence type="ECO:0000256" key="1">
    <source>
        <dbReference type="SAM" id="MobiDB-lite"/>
    </source>
</evidence>
<accession>A0A821WKY3</accession>
<evidence type="ECO:0000313" key="3">
    <source>
        <dbReference type="Proteomes" id="UP000663848"/>
    </source>
</evidence>
<dbReference type="Proteomes" id="UP000663848">
    <property type="component" value="Unassembled WGS sequence"/>
</dbReference>
<dbReference type="AlphaFoldDB" id="A0A821WKY3"/>